<feature type="compositionally biased region" description="Basic and acidic residues" evidence="1">
    <location>
        <begin position="80"/>
        <end position="94"/>
    </location>
</feature>
<sequence>RRSAQQRLHLGPRHERRARGVPRARRRRGPGHRQGGRILRPQAYTHLKLPRLGLLRREDAPARAPSHLQGQVAAGPHGHTAQDDAQPKTQHSTEPHMAPGSHAVL</sequence>
<feature type="compositionally biased region" description="Basic residues" evidence="1">
    <location>
        <begin position="1"/>
        <end position="35"/>
    </location>
</feature>
<feature type="region of interest" description="Disordered" evidence="1">
    <location>
        <begin position="1"/>
        <end position="41"/>
    </location>
</feature>
<keyword evidence="3" id="KW-1185">Reference proteome</keyword>
<protein>
    <submittedName>
        <fullName evidence="2">Uncharacterized protein</fullName>
    </submittedName>
</protein>
<dbReference type="AlphaFoldDB" id="A0A0G4ML53"/>
<feature type="non-terminal residue" evidence="2">
    <location>
        <position position="1"/>
    </location>
</feature>
<organism evidence="2 3">
    <name type="scientific">Verticillium longisporum</name>
    <name type="common">Verticillium dahliae var. longisporum</name>
    <dbReference type="NCBI Taxonomy" id="100787"/>
    <lineage>
        <taxon>Eukaryota</taxon>
        <taxon>Fungi</taxon>
        <taxon>Dikarya</taxon>
        <taxon>Ascomycota</taxon>
        <taxon>Pezizomycotina</taxon>
        <taxon>Sordariomycetes</taxon>
        <taxon>Hypocreomycetidae</taxon>
        <taxon>Glomerellales</taxon>
        <taxon>Plectosphaerellaceae</taxon>
        <taxon>Verticillium</taxon>
    </lineage>
</organism>
<evidence type="ECO:0000313" key="3">
    <source>
        <dbReference type="Proteomes" id="UP000044602"/>
    </source>
</evidence>
<feature type="region of interest" description="Disordered" evidence="1">
    <location>
        <begin position="57"/>
        <end position="105"/>
    </location>
</feature>
<accession>A0A0G4ML53</accession>
<proteinExistence type="predicted"/>
<evidence type="ECO:0000313" key="2">
    <source>
        <dbReference type="EMBL" id="CRK35053.1"/>
    </source>
</evidence>
<gene>
    <name evidence="2" type="ORF">BN1708_019688</name>
</gene>
<reference evidence="2 3" key="1">
    <citation type="submission" date="2015-05" db="EMBL/GenBank/DDBJ databases">
        <authorList>
            <person name="Wang D.B."/>
            <person name="Wang M."/>
        </authorList>
    </citation>
    <scope>NUCLEOTIDE SEQUENCE [LARGE SCALE GENOMIC DNA]</scope>
    <source>
        <strain evidence="2">VL1</strain>
    </source>
</reference>
<dbReference type="EMBL" id="CVQH01023366">
    <property type="protein sequence ID" value="CRK35053.1"/>
    <property type="molecule type" value="Genomic_DNA"/>
</dbReference>
<dbReference type="Proteomes" id="UP000044602">
    <property type="component" value="Unassembled WGS sequence"/>
</dbReference>
<evidence type="ECO:0000256" key="1">
    <source>
        <dbReference type="SAM" id="MobiDB-lite"/>
    </source>
</evidence>
<name>A0A0G4ML53_VERLO</name>